<gene>
    <name evidence="2" type="ORF">M6B22_06165</name>
</gene>
<feature type="compositionally biased region" description="Basic residues" evidence="1">
    <location>
        <begin position="302"/>
        <end position="311"/>
    </location>
</feature>
<proteinExistence type="predicted"/>
<organism evidence="2 3">
    <name type="scientific">Jatrophihabitans cynanchi</name>
    <dbReference type="NCBI Taxonomy" id="2944128"/>
    <lineage>
        <taxon>Bacteria</taxon>
        <taxon>Bacillati</taxon>
        <taxon>Actinomycetota</taxon>
        <taxon>Actinomycetes</taxon>
        <taxon>Jatrophihabitantales</taxon>
        <taxon>Jatrophihabitantaceae</taxon>
        <taxon>Jatrophihabitans</taxon>
    </lineage>
</organism>
<feature type="compositionally biased region" description="Basic and acidic residues" evidence="1">
    <location>
        <begin position="312"/>
        <end position="331"/>
    </location>
</feature>
<accession>A0ABY7K0G0</accession>
<dbReference type="Proteomes" id="UP001164693">
    <property type="component" value="Chromosome"/>
</dbReference>
<dbReference type="EMBL" id="CP097463">
    <property type="protein sequence ID" value="WAX58346.1"/>
    <property type="molecule type" value="Genomic_DNA"/>
</dbReference>
<reference evidence="2" key="1">
    <citation type="submission" date="2022-05" db="EMBL/GenBank/DDBJ databases">
        <title>Jatrophihabitans sp. SB3-54 whole genome sequence.</title>
        <authorList>
            <person name="Suh M.K."/>
            <person name="Eom M.K."/>
            <person name="Kim J.S."/>
            <person name="Kim H.S."/>
            <person name="Do H.E."/>
            <person name="Shin Y.K."/>
            <person name="Lee J.-S."/>
        </authorList>
    </citation>
    <scope>NUCLEOTIDE SEQUENCE</scope>
    <source>
        <strain evidence="2">SB3-54</strain>
    </source>
</reference>
<evidence type="ECO:0000313" key="3">
    <source>
        <dbReference type="Proteomes" id="UP001164693"/>
    </source>
</evidence>
<protein>
    <submittedName>
        <fullName evidence="2">Uncharacterized protein</fullName>
    </submittedName>
</protein>
<evidence type="ECO:0000256" key="1">
    <source>
        <dbReference type="SAM" id="MobiDB-lite"/>
    </source>
</evidence>
<feature type="region of interest" description="Disordered" evidence="1">
    <location>
        <begin position="1"/>
        <end position="22"/>
    </location>
</feature>
<evidence type="ECO:0000313" key="2">
    <source>
        <dbReference type="EMBL" id="WAX58346.1"/>
    </source>
</evidence>
<feature type="region of interest" description="Disordered" evidence="1">
    <location>
        <begin position="301"/>
        <end position="337"/>
    </location>
</feature>
<sequence>MGEGESRKTKRARAAKERARETHARLIVQRQGDPRFVHQTRTETGRTIHLRPQEIELLRRQRESFVAKFGREPTGDDPLFFDPDQDVPVALDEEAMFAELYAATKRAGVDTAFIQAWHEVGYLITDDNRHLFSAHEIEAYEDAVHRAWDRAEADPDGESLKDDDADRGHVIDLSEERVSAARESVLERLGLHDEQTIAMARTSLAGQIGRVIRHGRDEDGDPFAEVEIIGTSIYRPVESDSVEEHVENVASTLREESLDWLDGKRRHHVDSTRMPALADFIALGTDAQLIAWVQTNSMAKRPYSHRSSRRVGRGERRHDESSGLRAGEHAQRAACGS</sequence>
<dbReference type="RefSeq" id="WP_269444894.1">
    <property type="nucleotide sequence ID" value="NZ_CP097463.1"/>
</dbReference>
<keyword evidence="3" id="KW-1185">Reference proteome</keyword>
<name>A0ABY7K0G0_9ACTN</name>